<feature type="transmembrane region" description="Helical" evidence="7">
    <location>
        <begin position="367"/>
        <end position="388"/>
    </location>
</feature>
<reference evidence="8 9" key="1">
    <citation type="submission" date="2017-03" db="EMBL/GenBank/DDBJ databases">
        <title>Genome sequence of Methanobrevibacter wosei.</title>
        <authorList>
            <person name="Poehlein A."/>
            <person name="Seedorf H."/>
            <person name="Daniel R."/>
        </authorList>
    </citation>
    <scope>NUCLEOTIDE SEQUENCE [LARGE SCALE GENOMIC DNA]</scope>
    <source>
        <strain evidence="8 9">DSM 11979</strain>
    </source>
</reference>
<feature type="transmembrane region" description="Helical" evidence="7">
    <location>
        <begin position="138"/>
        <end position="161"/>
    </location>
</feature>
<dbReference type="InterPro" id="IPR052031">
    <property type="entry name" value="Membrane_Transporter-Flippase"/>
</dbReference>
<keyword evidence="2" id="KW-0813">Transport</keyword>
<keyword evidence="3" id="KW-1003">Cell membrane</keyword>
<dbReference type="GO" id="GO:0042910">
    <property type="term" value="F:xenobiotic transmembrane transporter activity"/>
    <property type="evidence" value="ECO:0007669"/>
    <property type="project" value="InterPro"/>
</dbReference>
<dbReference type="InterPro" id="IPR048279">
    <property type="entry name" value="MdtK-like"/>
</dbReference>
<dbReference type="Proteomes" id="UP000245577">
    <property type="component" value="Unassembled WGS sequence"/>
</dbReference>
<feature type="transmembrane region" description="Helical" evidence="7">
    <location>
        <begin position="395"/>
        <end position="419"/>
    </location>
</feature>
<comment type="caution">
    <text evidence="8">The sequence shown here is derived from an EMBL/GenBank/DDBJ whole genome shotgun (WGS) entry which is preliminary data.</text>
</comment>
<evidence type="ECO:0000256" key="6">
    <source>
        <dbReference type="ARBA" id="ARBA00023136"/>
    </source>
</evidence>
<dbReference type="InterPro" id="IPR002528">
    <property type="entry name" value="MATE_fam"/>
</dbReference>
<dbReference type="PIRSF" id="PIRSF006603">
    <property type="entry name" value="DinF"/>
    <property type="match status" value="1"/>
</dbReference>
<feature type="transmembrane region" description="Helical" evidence="7">
    <location>
        <begin position="256"/>
        <end position="281"/>
    </location>
</feature>
<dbReference type="CDD" id="cd13147">
    <property type="entry name" value="MATE_MJ0709_like"/>
    <property type="match status" value="1"/>
</dbReference>
<organism evidence="8 9">
    <name type="scientific">Methanobrevibacter woesei</name>
    <dbReference type="NCBI Taxonomy" id="190976"/>
    <lineage>
        <taxon>Archaea</taxon>
        <taxon>Methanobacteriati</taxon>
        <taxon>Methanobacteriota</taxon>
        <taxon>Methanomada group</taxon>
        <taxon>Methanobacteria</taxon>
        <taxon>Methanobacteriales</taxon>
        <taxon>Methanobacteriaceae</taxon>
        <taxon>Methanobrevibacter</taxon>
    </lineage>
</organism>
<protein>
    <submittedName>
        <fullName evidence="8">Multidrug export protein MepA</fullName>
    </submittedName>
</protein>
<keyword evidence="5 7" id="KW-1133">Transmembrane helix</keyword>
<evidence type="ECO:0000256" key="3">
    <source>
        <dbReference type="ARBA" id="ARBA00022475"/>
    </source>
</evidence>
<evidence type="ECO:0000256" key="7">
    <source>
        <dbReference type="SAM" id="Phobius"/>
    </source>
</evidence>
<gene>
    <name evidence="8" type="primary">mepA_2</name>
    <name evidence="8" type="ORF">MBBWO_07950</name>
</gene>
<evidence type="ECO:0000313" key="9">
    <source>
        <dbReference type="Proteomes" id="UP000245577"/>
    </source>
</evidence>
<feature type="transmembrane region" description="Helical" evidence="7">
    <location>
        <begin position="287"/>
        <end position="310"/>
    </location>
</feature>
<sequence length="468" mass="50228">MTTEVKKKHSNIELIRGDPKKAINKLSVPMMASMLLIMAYNIADSVWVAGLGAEALAAIGFITPLFLIVIGLGNGIGSGANSLMARAIGAKNKALVNNAALHAIVITLIISIVAPLILVPLLPQIITLMGGGETLEYALAYGNITFGLMIVFLFSSVASAILRAEGDVNRATIAMAITAILNIVLDPIFIYYLGMGIAGAGWATIISATISCVVMIYWMWVKKDTYVDLHFSQFKPSKAVLFDILKVSIPSTAEQFIMSLLAMVINAMLVMVATTDAVAVYTAGMRLIQIAMIPLMGLGTALLTVGGAAYGARNYKKLNISLNYTVKTGFIISIVMAIIFAIFAPQIALLFSYSASTAYLTPQIATLIRLFTLFLIFMPFGMSAACLFQGAGRGVNSLVITLLRSLICESIFAYLFGFVFGMGEVGIYCGVIVGGFCGSMFGYAWSRIFLNKTKKLFEHHNSEKTVES</sequence>
<evidence type="ECO:0000313" key="8">
    <source>
        <dbReference type="EMBL" id="PWB85943.1"/>
    </source>
</evidence>
<dbReference type="NCBIfam" id="TIGR00797">
    <property type="entry name" value="matE"/>
    <property type="match status" value="1"/>
</dbReference>
<evidence type="ECO:0000256" key="4">
    <source>
        <dbReference type="ARBA" id="ARBA00022692"/>
    </source>
</evidence>
<feature type="transmembrane region" description="Helical" evidence="7">
    <location>
        <begin position="425"/>
        <end position="445"/>
    </location>
</feature>
<dbReference type="Pfam" id="PF01554">
    <property type="entry name" value="MatE"/>
    <property type="match status" value="2"/>
</dbReference>
<dbReference type="EMBL" id="MZGU01000004">
    <property type="protein sequence ID" value="PWB85943.1"/>
    <property type="molecule type" value="Genomic_DNA"/>
</dbReference>
<evidence type="ECO:0000256" key="1">
    <source>
        <dbReference type="ARBA" id="ARBA00004651"/>
    </source>
</evidence>
<dbReference type="RefSeq" id="WP_116669588.1">
    <property type="nucleotide sequence ID" value="NZ_CASEFK010000013.1"/>
</dbReference>
<feature type="transmembrane region" description="Helical" evidence="7">
    <location>
        <begin position="55"/>
        <end position="74"/>
    </location>
</feature>
<dbReference type="PANTHER" id="PTHR43549">
    <property type="entry name" value="MULTIDRUG RESISTANCE PROTEIN YPNP-RELATED"/>
    <property type="match status" value="1"/>
</dbReference>
<feature type="transmembrane region" description="Helical" evidence="7">
    <location>
        <begin position="26"/>
        <end position="43"/>
    </location>
</feature>
<feature type="transmembrane region" description="Helical" evidence="7">
    <location>
        <begin position="95"/>
        <end position="118"/>
    </location>
</feature>
<keyword evidence="9" id="KW-1185">Reference proteome</keyword>
<comment type="subcellular location">
    <subcellularLocation>
        <location evidence="1">Cell membrane</location>
        <topology evidence="1">Multi-pass membrane protein</topology>
    </subcellularLocation>
</comment>
<feature type="transmembrane region" description="Helical" evidence="7">
    <location>
        <begin position="330"/>
        <end position="355"/>
    </location>
</feature>
<dbReference type="OrthoDB" id="214119at2157"/>
<evidence type="ECO:0000256" key="2">
    <source>
        <dbReference type="ARBA" id="ARBA00022448"/>
    </source>
</evidence>
<feature type="transmembrane region" description="Helical" evidence="7">
    <location>
        <begin position="173"/>
        <end position="194"/>
    </location>
</feature>
<dbReference type="AlphaFoldDB" id="A0A2U1S745"/>
<keyword evidence="4 7" id="KW-0812">Transmembrane</keyword>
<dbReference type="PANTHER" id="PTHR43549:SF2">
    <property type="entry name" value="MULTIDRUG RESISTANCE PROTEIN NORM-RELATED"/>
    <property type="match status" value="1"/>
</dbReference>
<name>A0A2U1S745_9EURY</name>
<evidence type="ECO:0000256" key="5">
    <source>
        <dbReference type="ARBA" id="ARBA00022989"/>
    </source>
</evidence>
<feature type="transmembrane region" description="Helical" evidence="7">
    <location>
        <begin position="200"/>
        <end position="220"/>
    </location>
</feature>
<keyword evidence="6 7" id="KW-0472">Membrane</keyword>
<proteinExistence type="predicted"/>
<dbReference type="GO" id="GO:0015297">
    <property type="term" value="F:antiporter activity"/>
    <property type="evidence" value="ECO:0007669"/>
    <property type="project" value="InterPro"/>
</dbReference>
<dbReference type="GO" id="GO:0005886">
    <property type="term" value="C:plasma membrane"/>
    <property type="evidence" value="ECO:0007669"/>
    <property type="project" value="UniProtKB-SubCell"/>
</dbReference>
<accession>A0A2U1S745</accession>